<evidence type="ECO:0008006" key="4">
    <source>
        <dbReference type="Google" id="ProtNLM"/>
    </source>
</evidence>
<accession>A0ABS7YAF0</accession>
<dbReference type="Proteomes" id="UP001198602">
    <property type="component" value="Unassembled WGS sequence"/>
</dbReference>
<proteinExistence type="predicted"/>
<dbReference type="PROSITE" id="PS51257">
    <property type="entry name" value="PROKAR_LIPOPROTEIN"/>
    <property type="match status" value="1"/>
</dbReference>
<feature type="signal peptide" evidence="1">
    <location>
        <begin position="1"/>
        <end position="21"/>
    </location>
</feature>
<keyword evidence="3" id="KW-1185">Reference proteome</keyword>
<comment type="caution">
    <text evidence="2">The sequence shown here is derived from an EMBL/GenBank/DDBJ whole genome shotgun (WGS) entry which is preliminary data.</text>
</comment>
<keyword evidence="1" id="KW-0732">Signal</keyword>
<gene>
    <name evidence="2" type="ORF">LE190_12120</name>
</gene>
<name>A0ABS7YAF0_9BURK</name>
<protein>
    <recommendedName>
        <fullName evidence="4">Lipoprotein</fullName>
    </recommendedName>
</protein>
<dbReference type="RefSeq" id="WP_225238942.1">
    <property type="nucleotide sequence ID" value="NZ_JAHYBX010000004.1"/>
</dbReference>
<organism evidence="2 3">
    <name type="scientific">Massilia hydrophila</name>
    <dbReference type="NCBI Taxonomy" id="3044279"/>
    <lineage>
        <taxon>Bacteria</taxon>
        <taxon>Pseudomonadati</taxon>
        <taxon>Pseudomonadota</taxon>
        <taxon>Betaproteobacteria</taxon>
        <taxon>Burkholderiales</taxon>
        <taxon>Oxalobacteraceae</taxon>
        <taxon>Telluria group</taxon>
        <taxon>Massilia</taxon>
    </lineage>
</organism>
<evidence type="ECO:0000313" key="2">
    <source>
        <dbReference type="EMBL" id="MCA1856664.1"/>
    </source>
</evidence>
<evidence type="ECO:0000256" key="1">
    <source>
        <dbReference type="SAM" id="SignalP"/>
    </source>
</evidence>
<reference evidence="2 3" key="1">
    <citation type="submission" date="2021-07" db="EMBL/GenBank/DDBJ databases">
        <title>Characterization of Violacein-producing bacteria and related species.</title>
        <authorList>
            <person name="Wilson H.S."/>
            <person name="De Leon M.E."/>
        </authorList>
    </citation>
    <scope>NUCLEOTIDE SEQUENCE [LARGE SCALE GENOMIC DNA]</scope>
    <source>
        <strain evidence="2 3">HSC-2F05</strain>
    </source>
</reference>
<dbReference type="EMBL" id="JAHYBX010000004">
    <property type="protein sequence ID" value="MCA1856664.1"/>
    <property type="molecule type" value="Genomic_DNA"/>
</dbReference>
<sequence>MTYRIAILLSLPVLLAACSTAAPPQATASAACAYDRPTLLGLDQERFDQDHQGGWRALAARPGCSLAAADLLRDYRQAHGKHASLLFWHEAQLRASAGQPEQAIVLMERAKEPAEEDLFGWNPYVDASVAFLRRDRRAFEQAHAALAALPPQGPVQDGYMEIRMGDGKSGKVRWPPNIDVVEGLAQCFDQAYEIAYSNACRPQQRSGGGTK</sequence>
<feature type="chain" id="PRO_5045996371" description="Lipoprotein" evidence="1">
    <location>
        <begin position="22"/>
        <end position="211"/>
    </location>
</feature>
<evidence type="ECO:0000313" key="3">
    <source>
        <dbReference type="Proteomes" id="UP001198602"/>
    </source>
</evidence>